<feature type="binding site" evidence="3">
    <location>
        <position position="39"/>
    </location>
    <ligand>
        <name>a divalent metal cation</name>
        <dbReference type="ChEBI" id="CHEBI:60240"/>
    </ligand>
</feature>
<gene>
    <name evidence="4" type="ORF">KC729_00600</name>
</gene>
<evidence type="ECO:0000256" key="1">
    <source>
        <dbReference type="ARBA" id="ARBA00008635"/>
    </source>
</evidence>
<evidence type="ECO:0000256" key="3">
    <source>
        <dbReference type="PIRSR" id="PIRSR607837-1"/>
    </source>
</evidence>
<dbReference type="AlphaFoldDB" id="A0A956LUW0"/>
<dbReference type="PANTHER" id="PTHR37302:SF3">
    <property type="entry name" value="DAMAGE-INDUCIBLE PROTEIN DINB"/>
    <property type="match status" value="1"/>
</dbReference>
<dbReference type="SUPFAM" id="SSF109854">
    <property type="entry name" value="DinB/YfiT-like putative metalloenzymes"/>
    <property type="match status" value="1"/>
</dbReference>
<dbReference type="Gene3D" id="1.20.120.450">
    <property type="entry name" value="dinb family like domain"/>
    <property type="match status" value="1"/>
</dbReference>
<evidence type="ECO:0000313" key="5">
    <source>
        <dbReference type="Proteomes" id="UP000697710"/>
    </source>
</evidence>
<dbReference type="EMBL" id="JAGQHR010000006">
    <property type="protein sequence ID" value="MCA9726150.1"/>
    <property type="molecule type" value="Genomic_DNA"/>
</dbReference>
<feature type="binding site" evidence="3">
    <location>
        <position position="121"/>
    </location>
    <ligand>
        <name>a divalent metal cation</name>
        <dbReference type="ChEBI" id="CHEBI:60240"/>
    </ligand>
</feature>
<dbReference type="InterPro" id="IPR034660">
    <property type="entry name" value="DinB/YfiT-like"/>
</dbReference>
<keyword evidence="2 3" id="KW-0479">Metal-binding</keyword>
<comment type="similarity">
    <text evidence="1">Belongs to the DinB family.</text>
</comment>
<accession>A0A956LUW0</accession>
<protein>
    <recommendedName>
        <fullName evidence="6">Damage-inducible protein DinB</fullName>
    </recommendedName>
</protein>
<reference evidence="4" key="2">
    <citation type="journal article" date="2021" name="Microbiome">
        <title>Successional dynamics and alternative stable states in a saline activated sludge microbial community over 9 years.</title>
        <authorList>
            <person name="Wang Y."/>
            <person name="Ye J."/>
            <person name="Ju F."/>
            <person name="Liu L."/>
            <person name="Boyd J.A."/>
            <person name="Deng Y."/>
            <person name="Parks D.H."/>
            <person name="Jiang X."/>
            <person name="Yin X."/>
            <person name="Woodcroft B.J."/>
            <person name="Tyson G.W."/>
            <person name="Hugenholtz P."/>
            <person name="Polz M.F."/>
            <person name="Zhang T."/>
        </authorList>
    </citation>
    <scope>NUCLEOTIDE SEQUENCE</scope>
    <source>
        <strain evidence="4">HKST-UBA01</strain>
    </source>
</reference>
<dbReference type="Pfam" id="PF05163">
    <property type="entry name" value="DinB"/>
    <property type="match status" value="1"/>
</dbReference>
<dbReference type="GO" id="GO:0046872">
    <property type="term" value="F:metal ion binding"/>
    <property type="evidence" value="ECO:0007669"/>
    <property type="project" value="UniProtKB-KW"/>
</dbReference>
<dbReference type="InterPro" id="IPR007837">
    <property type="entry name" value="DinB"/>
</dbReference>
<comment type="caution">
    <text evidence="4">The sequence shown here is derived from an EMBL/GenBank/DDBJ whole genome shotgun (WGS) entry which is preliminary data.</text>
</comment>
<evidence type="ECO:0000313" key="4">
    <source>
        <dbReference type="EMBL" id="MCA9726150.1"/>
    </source>
</evidence>
<evidence type="ECO:0000256" key="2">
    <source>
        <dbReference type="ARBA" id="ARBA00022723"/>
    </source>
</evidence>
<name>A0A956LUW0_UNCEI</name>
<organism evidence="4 5">
    <name type="scientific">Eiseniibacteriota bacterium</name>
    <dbReference type="NCBI Taxonomy" id="2212470"/>
    <lineage>
        <taxon>Bacteria</taxon>
        <taxon>Candidatus Eiseniibacteriota</taxon>
    </lineage>
</organism>
<reference evidence="4" key="1">
    <citation type="submission" date="2020-04" db="EMBL/GenBank/DDBJ databases">
        <authorList>
            <person name="Zhang T."/>
        </authorList>
    </citation>
    <scope>NUCLEOTIDE SEQUENCE</scope>
    <source>
        <strain evidence="4">HKST-UBA01</strain>
    </source>
</reference>
<dbReference type="PANTHER" id="PTHR37302">
    <property type="entry name" value="SLR1116 PROTEIN"/>
    <property type="match status" value="1"/>
</dbReference>
<feature type="binding site" evidence="3">
    <location>
        <position position="117"/>
    </location>
    <ligand>
        <name>a divalent metal cation</name>
        <dbReference type="ChEBI" id="CHEBI:60240"/>
    </ligand>
</feature>
<sequence length="149" mass="17219">MPIRPADIVTYHDWAATQLLDALERAPQAPARAVSLLSHVIAAEHVWHERVEGRIAQIAFWPDFDLPRLRELAVHNLEDWQRTLSRDDLDRVIAYRNSKGIAYETPIQEILLHLLSHGAYHRGQITEAMREAGLPLLNTDFIVYLRQRD</sequence>
<dbReference type="Proteomes" id="UP000697710">
    <property type="component" value="Unassembled WGS sequence"/>
</dbReference>
<evidence type="ECO:0008006" key="6">
    <source>
        <dbReference type="Google" id="ProtNLM"/>
    </source>
</evidence>
<proteinExistence type="inferred from homology"/>